<reference evidence="4 5" key="1">
    <citation type="journal article" date="2012" name="Genome Biol.">
        <title>The genome of the polar eukaryotic microalga coccomyxa subellipsoidea reveals traits of cold adaptation.</title>
        <authorList>
            <person name="Blanc G."/>
            <person name="Agarkova I."/>
            <person name="Grimwood J."/>
            <person name="Kuo A."/>
            <person name="Brueggeman A."/>
            <person name="Dunigan D."/>
            <person name="Gurnon J."/>
            <person name="Ladunga I."/>
            <person name="Lindquist E."/>
            <person name="Lucas S."/>
            <person name="Pangilinan J."/>
            <person name="Proschold T."/>
            <person name="Salamov A."/>
            <person name="Schmutz J."/>
            <person name="Weeks D."/>
            <person name="Yamada T."/>
            <person name="Claverie J.M."/>
            <person name="Grigoriev I."/>
            <person name="Van Etten J."/>
            <person name="Lomsadze A."/>
            <person name="Borodovsky M."/>
        </authorList>
    </citation>
    <scope>NUCLEOTIDE SEQUENCE [LARGE SCALE GENOMIC DNA]</scope>
    <source>
        <strain evidence="4 5">C-169</strain>
    </source>
</reference>
<proteinExistence type="predicted"/>
<dbReference type="KEGG" id="csl:COCSUDRAFT_40831"/>
<evidence type="ECO:0000313" key="5">
    <source>
        <dbReference type="Proteomes" id="UP000007264"/>
    </source>
</evidence>
<dbReference type="EMBL" id="AGSI01000005">
    <property type="protein sequence ID" value="EIE24434.1"/>
    <property type="molecule type" value="Genomic_DNA"/>
</dbReference>
<protein>
    <submittedName>
        <fullName evidence="4">ABC1-domain-containing protein</fullName>
    </submittedName>
</protein>
<dbReference type="GeneID" id="17042436"/>
<feature type="domain" description="ABC1 atypical kinase-like" evidence="2">
    <location>
        <begin position="121"/>
        <end position="164"/>
    </location>
</feature>
<sequence>MRIPAFAAVAFSGAGLALLVACDFDEACSVRAGAVLASVPRTAWAVSWGVRSGLAYVRCMVTHSDRGSEEYRHDLALLHGACARRLLRLCQSNGGVYVKAAQLLSTAQTVPAEYRTALEVLQDQAEPRPYADVELAIQRELGLPIGALFVEFEPEARAAASLAQARSIPSLCLTSPDAQVHKARLADGREVAVKVQYLGLETAVNADFTTLSLLADAAARFFPDSFDFGWVLTELRQNLAKELDFRLEAANAQRLAAAFAGRRGVAVPLPVPELSGERVLTMEWIDGCKLTDMEALVAMRVHPHDVALELLHAFAQMTFVDGFGFWYRWFGGQWQEPQLVLLDHGLIVEIPDALRQQYCQLWCSFVLNDQATAAAVATQIAGERGGELLPKLLRPGALRSEEQRRALRSQAGVSSIGDLGRLLEGLPRPLVDFLKVSAITRGAATKLGSSVPDRLRINATYALKGMSICRLPGGRVQYEGSLQSRRRRLRISVSIRLLRCYFWLSSTARQMWQNLSGQCFGHQPLALPLVTEWGARSVDGASVACKTARAHGISWIIVVIASNFLVFAGAIPANPTSFNLCGTSFNDASGIQWYGKSFIVASSIGASCINTTNPIVTTPSSCPAPNCIEHELQEMLQISETGVNLTYNNIGIGSIGLINTNFQVTLYFAEYVATAVGQRVFDIVINGATVATDVDVFALAGGQDRAVSLNFLVNSGSIIYFNIFLPTKVGPGSIFAGVSFGWATKTSISYMPPSFVIWGAPITLQAIVSSLNPSLGNITEGAVSFYIDGVFIGGSMVVDNHPCAYNNHPCIFHNHPCAYNNHSCYQHSNALNHPHHDHLKPPYNHREPYHNPYKPYINSPGFFDATAHDWKIVFFPASGGSGGGVAPVVAPVTVTVNVEGLEANVALAISSPALQFPSCTDPVRVVASVTGLYYTTAPTGAVTLSISGLKSPVAGATPLSVTLASANITGGSAEFVLHPRSHTAGAVQALTGADKSSSAKLLPGSYQLTAAYSGNALYGPATGSASLDIDHACAYIIHPCYQHSNALNHPHHNHLKPPYNYPEPYHDPCKPYLNPCQPYNNPGSRHLNSPGFQYAFPNHWQGHSHHDFGLQPKPAAGSAALTISGEAIASSGPPITGNVTSYVNATPLQAHD</sequence>
<evidence type="ECO:0000256" key="1">
    <source>
        <dbReference type="SAM" id="SignalP"/>
    </source>
</evidence>
<dbReference type="eggNOG" id="KOG1235">
    <property type="taxonomic scope" value="Eukaryota"/>
</dbReference>
<dbReference type="InterPro" id="IPR051130">
    <property type="entry name" value="Mito_struct-func_regulator"/>
</dbReference>
<gene>
    <name evidence="4" type="ORF">COCSUDRAFT_40831</name>
</gene>
<dbReference type="AlphaFoldDB" id="I0Z1B5"/>
<organism evidence="4 5">
    <name type="scientific">Coccomyxa subellipsoidea (strain C-169)</name>
    <name type="common">Green microalga</name>
    <dbReference type="NCBI Taxonomy" id="574566"/>
    <lineage>
        <taxon>Eukaryota</taxon>
        <taxon>Viridiplantae</taxon>
        <taxon>Chlorophyta</taxon>
        <taxon>core chlorophytes</taxon>
        <taxon>Trebouxiophyceae</taxon>
        <taxon>Trebouxiophyceae incertae sedis</taxon>
        <taxon>Coccomyxaceae</taxon>
        <taxon>Coccomyxa</taxon>
        <taxon>Coccomyxa subellipsoidea</taxon>
    </lineage>
</organism>
<dbReference type="Pfam" id="PF03109">
    <property type="entry name" value="ABC1"/>
    <property type="match status" value="2"/>
</dbReference>
<dbReference type="SUPFAM" id="SSF56112">
    <property type="entry name" value="Protein kinase-like (PK-like)"/>
    <property type="match status" value="1"/>
</dbReference>
<keyword evidence="1" id="KW-0732">Signal</keyword>
<dbReference type="InterPro" id="IPR011009">
    <property type="entry name" value="Kinase-like_dom_sf"/>
</dbReference>
<dbReference type="Proteomes" id="UP000007264">
    <property type="component" value="Unassembled WGS sequence"/>
</dbReference>
<name>I0Z1B5_COCSC</name>
<dbReference type="Pfam" id="PF11721">
    <property type="entry name" value="Malectin"/>
    <property type="match status" value="1"/>
</dbReference>
<keyword evidence="5" id="KW-1185">Reference proteome</keyword>
<feature type="chain" id="PRO_5003637495" evidence="1">
    <location>
        <begin position="22"/>
        <end position="1152"/>
    </location>
</feature>
<dbReference type="InterPro" id="IPR021720">
    <property type="entry name" value="Malectin_dom"/>
</dbReference>
<dbReference type="OrthoDB" id="427480at2759"/>
<feature type="domain" description="ABC1 atypical kinase-like" evidence="2">
    <location>
        <begin position="178"/>
        <end position="374"/>
    </location>
</feature>
<evidence type="ECO:0000259" key="2">
    <source>
        <dbReference type="Pfam" id="PF03109"/>
    </source>
</evidence>
<dbReference type="InterPro" id="IPR004147">
    <property type="entry name" value="ABC1_dom"/>
</dbReference>
<dbReference type="Gene3D" id="2.60.120.430">
    <property type="entry name" value="Galactose-binding lectin"/>
    <property type="match status" value="1"/>
</dbReference>
<feature type="signal peptide" evidence="1">
    <location>
        <begin position="1"/>
        <end position="21"/>
    </location>
</feature>
<dbReference type="STRING" id="574566.I0Z1B5"/>
<comment type="caution">
    <text evidence="4">The sequence shown here is derived from an EMBL/GenBank/DDBJ whole genome shotgun (WGS) entry which is preliminary data.</text>
</comment>
<dbReference type="PANTHER" id="PTHR43173">
    <property type="entry name" value="ABC1 FAMILY PROTEIN"/>
    <property type="match status" value="1"/>
</dbReference>
<accession>I0Z1B5</accession>
<evidence type="ECO:0000259" key="3">
    <source>
        <dbReference type="Pfam" id="PF11721"/>
    </source>
</evidence>
<feature type="domain" description="Malectin" evidence="3">
    <location>
        <begin position="656"/>
        <end position="716"/>
    </location>
</feature>
<dbReference type="PANTHER" id="PTHR43173:SF28">
    <property type="entry name" value="AARF DOMAIN CONTAINING KINASE 5"/>
    <property type="match status" value="1"/>
</dbReference>
<dbReference type="PROSITE" id="PS51257">
    <property type="entry name" value="PROKAR_LIPOPROTEIN"/>
    <property type="match status" value="1"/>
</dbReference>
<dbReference type="RefSeq" id="XP_005648978.1">
    <property type="nucleotide sequence ID" value="XM_005648921.1"/>
</dbReference>
<evidence type="ECO:0000313" key="4">
    <source>
        <dbReference type="EMBL" id="EIE24434.1"/>
    </source>
</evidence>